<comment type="caution">
    <text evidence="1">The sequence shown here is derived from an EMBL/GenBank/DDBJ whole genome shotgun (WGS) entry which is preliminary data.</text>
</comment>
<name>A0A921IJ33_9FIRM</name>
<reference evidence="1" key="2">
    <citation type="submission" date="2021-09" db="EMBL/GenBank/DDBJ databases">
        <authorList>
            <person name="Gilroy R."/>
        </authorList>
    </citation>
    <scope>NUCLEOTIDE SEQUENCE</scope>
    <source>
        <strain evidence="1">ChiBcec21-2208</strain>
    </source>
</reference>
<sequence length="99" mass="11632">MNPQTKKMIIEALIQVVESAPTKQGAFNNREITKEIFEIWMNYVNSVFRIISQYISNDSFFTAYNGIQNIVMRHDVNYTTKTYMICQNVLDFARIIINQ</sequence>
<reference evidence="1" key="1">
    <citation type="journal article" date="2021" name="PeerJ">
        <title>Extensive microbial diversity within the chicken gut microbiome revealed by metagenomics and culture.</title>
        <authorList>
            <person name="Gilroy R."/>
            <person name="Ravi A."/>
            <person name="Getino M."/>
            <person name="Pursley I."/>
            <person name="Horton D.L."/>
            <person name="Alikhan N.F."/>
            <person name="Baker D."/>
            <person name="Gharbi K."/>
            <person name="Hall N."/>
            <person name="Watson M."/>
            <person name="Adriaenssens E.M."/>
            <person name="Foster-Nyarko E."/>
            <person name="Jarju S."/>
            <person name="Secka A."/>
            <person name="Antonio M."/>
            <person name="Oren A."/>
            <person name="Chaudhuri R.R."/>
            <person name="La Ragione R."/>
            <person name="Hildebrand F."/>
            <person name="Pallen M.J."/>
        </authorList>
    </citation>
    <scope>NUCLEOTIDE SEQUENCE</scope>
    <source>
        <strain evidence="1">ChiBcec21-2208</strain>
    </source>
</reference>
<dbReference type="Proteomes" id="UP000782880">
    <property type="component" value="Unassembled WGS sequence"/>
</dbReference>
<evidence type="ECO:0000313" key="2">
    <source>
        <dbReference type="Proteomes" id="UP000782880"/>
    </source>
</evidence>
<gene>
    <name evidence="1" type="ORF">K8V20_03650</name>
</gene>
<protein>
    <submittedName>
        <fullName evidence="1">Uncharacterized protein</fullName>
    </submittedName>
</protein>
<proteinExistence type="predicted"/>
<accession>A0A921IJ33</accession>
<dbReference type="EMBL" id="DYVE01000092">
    <property type="protein sequence ID" value="HJG27726.1"/>
    <property type="molecule type" value="Genomic_DNA"/>
</dbReference>
<organism evidence="1 2">
    <name type="scientific">Subdoligranulum variabile</name>
    <dbReference type="NCBI Taxonomy" id="214851"/>
    <lineage>
        <taxon>Bacteria</taxon>
        <taxon>Bacillati</taxon>
        <taxon>Bacillota</taxon>
        <taxon>Clostridia</taxon>
        <taxon>Eubacteriales</taxon>
        <taxon>Oscillospiraceae</taxon>
        <taxon>Subdoligranulum</taxon>
    </lineage>
</organism>
<evidence type="ECO:0000313" key="1">
    <source>
        <dbReference type="EMBL" id="HJG27726.1"/>
    </source>
</evidence>
<dbReference type="AlphaFoldDB" id="A0A921IJ33"/>